<dbReference type="PROSITE" id="PS51352">
    <property type="entry name" value="THIOREDOXIN_2"/>
    <property type="match status" value="1"/>
</dbReference>
<evidence type="ECO:0000256" key="1">
    <source>
        <dbReference type="ARBA" id="ARBA00023157"/>
    </source>
</evidence>
<evidence type="ECO:0000256" key="2">
    <source>
        <dbReference type="SAM" id="MobiDB-lite"/>
    </source>
</evidence>
<dbReference type="PANTHER" id="PTHR42852:SF1">
    <property type="entry name" value="THIOREDOXIN-LIKE PROTEIN YNEN"/>
    <property type="match status" value="1"/>
</dbReference>
<dbReference type="SUPFAM" id="SSF52833">
    <property type="entry name" value="Thioredoxin-like"/>
    <property type="match status" value="1"/>
</dbReference>
<evidence type="ECO:0000259" key="3">
    <source>
        <dbReference type="PROSITE" id="PS51352"/>
    </source>
</evidence>
<comment type="caution">
    <text evidence="4">The sequence shown here is derived from an EMBL/GenBank/DDBJ whole genome shotgun (WGS) entry which is preliminary data.</text>
</comment>
<dbReference type="EMBL" id="BAAADM010000006">
    <property type="protein sequence ID" value="GAA0430390.1"/>
    <property type="molecule type" value="Genomic_DNA"/>
</dbReference>
<dbReference type="RefSeq" id="WP_343750771.1">
    <property type="nucleotide sequence ID" value="NZ_BAAADM010000006.1"/>
</dbReference>
<evidence type="ECO:0000313" key="4">
    <source>
        <dbReference type="EMBL" id="GAA0430390.1"/>
    </source>
</evidence>
<dbReference type="InterPro" id="IPR013766">
    <property type="entry name" value="Thioredoxin_domain"/>
</dbReference>
<feature type="domain" description="Thioredoxin" evidence="3">
    <location>
        <begin position="56"/>
        <end position="193"/>
    </location>
</feature>
<dbReference type="CDD" id="cd02966">
    <property type="entry name" value="TlpA_like_family"/>
    <property type="match status" value="1"/>
</dbReference>
<keyword evidence="1" id="KW-1015">Disulfide bond</keyword>
<dbReference type="Gene3D" id="3.40.30.10">
    <property type="entry name" value="Glutaredoxin"/>
    <property type="match status" value="1"/>
</dbReference>
<dbReference type="PROSITE" id="PS00194">
    <property type="entry name" value="THIOREDOXIN_1"/>
    <property type="match status" value="1"/>
</dbReference>
<feature type="region of interest" description="Disordered" evidence="2">
    <location>
        <begin position="30"/>
        <end position="53"/>
    </location>
</feature>
<proteinExistence type="predicted"/>
<accession>A0ABN0Z2U1</accession>
<dbReference type="InterPro" id="IPR036249">
    <property type="entry name" value="Thioredoxin-like_sf"/>
</dbReference>
<dbReference type="PANTHER" id="PTHR42852">
    <property type="entry name" value="THIOL:DISULFIDE INTERCHANGE PROTEIN DSBE"/>
    <property type="match status" value="1"/>
</dbReference>
<protein>
    <submittedName>
        <fullName evidence="4">Redoxin domain-containing protein</fullName>
    </submittedName>
</protein>
<dbReference type="InterPro" id="IPR000866">
    <property type="entry name" value="AhpC/TSA"/>
</dbReference>
<organism evidence="4 5">
    <name type="scientific">Lentibacillus halophilus</name>
    <dbReference type="NCBI Taxonomy" id="295065"/>
    <lineage>
        <taxon>Bacteria</taxon>
        <taxon>Bacillati</taxon>
        <taxon>Bacillota</taxon>
        <taxon>Bacilli</taxon>
        <taxon>Bacillales</taxon>
        <taxon>Bacillaceae</taxon>
        <taxon>Lentibacillus</taxon>
    </lineage>
</organism>
<evidence type="ECO:0000313" key="5">
    <source>
        <dbReference type="Proteomes" id="UP001501459"/>
    </source>
</evidence>
<gene>
    <name evidence="4" type="ORF">GCM10008983_03500</name>
</gene>
<dbReference type="Pfam" id="PF00578">
    <property type="entry name" value="AhpC-TSA"/>
    <property type="match status" value="1"/>
</dbReference>
<dbReference type="InterPro" id="IPR050553">
    <property type="entry name" value="Thioredoxin_ResA/DsbE_sf"/>
</dbReference>
<name>A0ABN0Z2U1_9BACI</name>
<keyword evidence="5" id="KW-1185">Reference proteome</keyword>
<sequence length="193" mass="21865">MKKTIIIVVLAGMFVWAIYDLALSSDNKDTADNSDFTTAEENENSGDNSGADSYGLQIGKKAPDFELQTLQGEKVSLTDYRGQRVLVNFWASWCAPCRAEMPDMQKFYENKDIEILAVNLTTAENSESDVVDFVDEYGLTFPIPMDKNSNVANTYQIKPIPTSYMIDSEGRIQYKQLGPMNYEQMVQEFEKMK</sequence>
<dbReference type="Proteomes" id="UP001501459">
    <property type="component" value="Unassembled WGS sequence"/>
</dbReference>
<reference evidence="4 5" key="1">
    <citation type="journal article" date="2019" name="Int. J. Syst. Evol. Microbiol.">
        <title>The Global Catalogue of Microorganisms (GCM) 10K type strain sequencing project: providing services to taxonomists for standard genome sequencing and annotation.</title>
        <authorList>
            <consortium name="The Broad Institute Genomics Platform"/>
            <consortium name="The Broad Institute Genome Sequencing Center for Infectious Disease"/>
            <person name="Wu L."/>
            <person name="Ma J."/>
        </authorList>
    </citation>
    <scope>NUCLEOTIDE SEQUENCE [LARGE SCALE GENOMIC DNA]</scope>
    <source>
        <strain evidence="4 5">JCM 12149</strain>
    </source>
</reference>
<dbReference type="InterPro" id="IPR017937">
    <property type="entry name" value="Thioredoxin_CS"/>
</dbReference>